<proteinExistence type="predicted"/>
<keyword evidence="4 5" id="KW-0472">Membrane</keyword>
<dbReference type="OrthoDB" id="6631425at2"/>
<dbReference type="Proteomes" id="UP000241868">
    <property type="component" value="Unassembled WGS sequence"/>
</dbReference>
<evidence type="ECO:0000256" key="3">
    <source>
        <dbReference type="ARBA" id="ARBA00022989"/>
    </source>
</evidence>
<comment type="caution">
    <text evidence="6">The sequence shown here is derived from an EMBL/GenBank/DDBJ whole genome shotgun (WGS) entry which is preliminary data.</text>
</comment>
<dbReference type="EMBL" id="PXYY01000006">
    <property type="protein sequence ID" value="PSJ81219.1"/>
    <property type="molecule type" value="Genomic_DNA"/>
</dbReference>
<dbReference type="GO" id="GO:0016020">
    <property type="term" value="C:membrane"/>
    <property type="evidence" value="ECO:0007669"/>
    <property type="project" value="UniProtKB-SubCell"/>
</dbReference>
<reference evidence="6 7" key="1">
    <citation type="submission" date="2018-03" db="EMBL/GenBank/DDBJ databases">
        <title>Neisseria weixii sp. nov., isolated from the intestinal contents of Tibetan Plateau pika (Ochotona curzoniae) in Yushu, Qinghai Province, China.</title>
        <authorList>
            <person name="Gui Z."/>
        </authorList>
    </citation>
    <scope>NUCLEOTIDE SEQUENCE [LARGE SCALE GENOMIC DNA]</scope>
    <source>
        <strain evidence="6 7">ATCC 51483</strain>
    </source>
</reference>
<keyword evidence="3 5" id="KW-1133">Transmembrane helix</keyword>
<organism evidence="6 7">
    <name type="scientific">Neisseria iguanae</name>
    <dbReference type="NCBI Taxonomy" id="90242"/>
    <lineage>
        <taxon>Bacteria</taxon>
        <taxon>Pseudomonadati</taxon>
        <taxon>Pseudomonadota</taxon>
        <taxon>Betaproteobacteria</taxon>
        <taxon>Neisseriales</taxon>
        <taxon>Neisseriaceae</taxon>
        <taxon>Neisseria</taxon>
    </lineage>
</organism>
<sequence>MLDENIHTEFPTYNGMNRPAMMFGAPLMPMVIAIFILMMIAMIAQLIIGKTGLLLAGLIIPIYFGLKTISQNDDQAFKIYALEAKWLLRRIAAGAKLATFTLHAGKYGRHSDDYKDYQRLLEQDAQPHSGNGRFRPENLPTRYQ</sequence>
<evidence type="ECO:0000256" key="4">
    <source>
        <dbReference type="ARBA" id="ARBA00023136"/>
    </source>
</evidence>
<evidence type="ECO:0000313" key="6">
    <source>
        <dbReference type="EMBL" id="PSJ81219.1"/>
    </source>
</evidence>
<evidence type="ECO:0000256" key="2">
    <source>
        <dbReference type="ARBA" id="ARBA00022692"/>
    </source>
</evidence>
<feature type="transmembrane region" description="Helical" evidence="5">
    <location>
        <begin position="20"/>
        <end position="40"/>
    </location>
</feature>
<accession>A0A2P7U2L1</accession>
<protein>
    <recommendedName>
        <fullName evidence="8">Type IV secretion system protein VirB3</fullName>
    </recommendedName>
</protein>
<name>A0A2P7U2L1_9NEIS</name>
<evidence type="ECO:0000256" key="1">
    <source>
        <dbReference type="ARBA" id="ARBA00004370"/>
    </source>
</evidence>
<dbReference type="InterPro" id="IPR007792">
    <property type="entry name" value="T4SS_VirB3/TrbD/AvhB"/>
</dbReference>
<keyword evidence="2 5" id="KW-0812">Transmembrane</keyword>
<comment type="subcellular location">
    <subcellularLocation>
        <location evidence="1">Membrane</location>
    </subcellularLocation>
</comment>
<gene>
    <name evidence="6" type="ORF">C7N83_01995</name>
</gene>
<evidence type="ECO:0008006" key="8">
    <source>
        <dbReference type="Google" id="ProtNLM"/>
    </source>
</evidence>
<feature type="transmembrane region" description="Helical" evidence="5">
    <location>
        <begin position="47"/>
        <end position="66"/>
    </location>
</feature>
<evidence type="ECO:0000313" key="7">
    <source>
        <dbReference type="Proteomes" id="UP000241868"/>
    </source>
</evidence>
<keyword evidence="7" id="KW-1185">Reference proteome</keyword>
<dbReference type="Pfam" id="PF05101">
    <property type="entry name" value="VirB3"/>
    <property type="match status" value="1"/>
</dbReference>
<dbReference type="AlphaFoldDB" id="A0A2P7U2L1"/>
<evidence type="ECO:0000256" key="5">
    <source>
        <dbReference type="SAM" id="Phobius"/>
    </source>
</evidence>